<evidence type="ECO:0000313" key="2">
    <source>
        <dbReference type="Proteomes" id="UP000476837"/>
    </source>
</evidence>
<name>A0A6L3B2M8_AZOBR</name>
<sequence length="149" mass="16346">MHFKIDPRAEDVVRVVEQGGFPGLADEIRSVLFTGRISEELESPADGHDAPRVHISDPQPYDADEQFDIALDMLVSATIGRVRLLKAAEDRLKDVTDNPKARLMAWVDPEVGAVPAVPDDAVRIADRLEHLLGLARNMRTLGSLPSKSS</sequence>
<reference evidence="1 2" key="1">
    <citation type="submission" date="2018-07" db="EMBL/GenBank/DDBJ databases">
        <title>Genome sequence of Roseomonas fauriae ATCC 49958.</title>
        <authorList>
            <person name="Sant'Anna F.H."/>
            <person name="Baldani J.I."/>
            <person name="Zilli J.E."/>
            <person name="Reis V.M."/>
            <person name="Hartmann A."/>
            <person name="Cruz L."/>
            <person name="de Souza E.M."/>
            <person name="de Oliveira Pedrosa F."/>
            <person name="Passaglia L.M.P."/>
        </authorList>
    </citation>
    <scope>NUCLEOTIDE SEQUENCE [LARGE SCALE GENOMIC DNA]</scope>
    <source>
        <strain evidence="1 2">ATCC 49958</strain>
    </source>
</reference>
<proteinExistence type="predicted"/>
<gene>
    <name evidence="1" type="ORF">DS837_11010</name>
</gene>
<protein>
    <submittedName>
        <fullName evidence="1">Uncharacterized protein</fullName>
    </submittedName>
</protein>
<evidence type="ECO:0000313" key="1">
    <source>
        <dbReference type="EMBL" id="KAA0686218.1"/>
    </source>
</evidence>
<organism evidence="1 2">
    <name type="scientific">Azospirillum brasilense</name>
    <dbReference type="NCBI Taxonomy" id="192"/>
    <lineage>
        <taxon>Bacteria</taxon>
        <taxon>Pseudomonadati</taxon>
        <taxon>Pseudomonadota</taxon>
        <taxon>Alphaproteobacteria</taxon>
        <taxon>Rhodospirillales</taxon>
        <taxon>Azospirillaceae</taxon>
        <taxon>Azospirillum</taxon>
    </lineage>
</organism>
<accession>A0A6L3B2M8</accession>
<dbReference type="EMBL" id="QOKV01000005">
    <property type="protein sequence ID" value="KAA0686218.1"/>
    <property type="molecule type" value="Genomic_DNA"/>
</dbReference>
<dbReference type="RefSeq" id="WP_149164792.1">
    <property type="nucleotide sequence ID" value="NZ_QOKV01000005.1"/>
</dbReference>
<dbReference type="AlphaFoldDB" id="A0A6L3B2M8"/>
<comment type="caution">
    <text evidence="1">The sequence shown here is derived from an EMBL/GenBank/DDBJ whole genome shotgun (WGS) entry which is preliminary data.</text>
</comment>
<dbReference type="Proteomes" id="UP000476837">
    <property type="component" value="Unassembled WGS sequence"/>
</dbReference>